<keyword evidence="1" id="KW-0812">Transmembrane</keyword>
<proteinExistence type="predicted"/>
<evidence type="ECO:0000256" key="1">
    <source>
        <dbReference type="SAM" id="Phobius"/>
    </source>
</evidence>
<evidence type="ECO:0000259" key="2">
    <source>
        <dbReference type="Pfam" id="PF00535"/>
    </source>
</evidence>
<keyword evidence="4" id="KW-1185">Reference proteome</keyword>
<keyword evidence="3" id="KW-0808">Transferase</keyword>
<dbReference type="AlphaFoldDB" id="A0A1I4Y6H5"/>
<dbReference type="RefSeq" id="WP_093405529.1">
    <property type="nucleotide sequence ID" value="NZ_FOVL01000002.1"/>
</dbReference>
<feature type="transmembrane region" description="Helical" evidence="1">
    <location>
        <begin position="294"/>
        <end position="314"/>
    </location>
</feature>
<accession>A0A1I4Y6H5</accession>
<evidence type="ECO:0000313" key="4">
    <source>
        <dbReference type="Proteomes" id="UP000199153"/>
    </source>
</evidence>
<name>A0A1I4Y6H5_9FLAO</name>
<dbReference type="PANTHER" id="PTHR43685">
    <property type="entry name" value="GLYCOSYLTRANSFERASE"/>
    <property type="match status" value="1"/>
</dbReference>
<dbReference type="GO" id="GO:0016740">
    <property type="term" value="F:transferase activity"/>
    <property type="evidence" value="ECO:0007669"/>
    <property type="project" value="UniProtKB-KW"/>
</dbReference>
<dbReference type="Proteomes" id="UP000199153">
    <property type="component" value="Unassembled WGS sequence"/>
</dbReference>
<dbReference type="SUPFAM" id="SSF53448">
    <property type="entry name" value="Nucleotide-diphospho-sugar transferases"/>
    <property type="match status" value="1"/>
</dbReference>
<protein>
    <submittedName>
        <fullName evidence="3">Glycosyltransferase involved in cell wall bisynthesis</fullName>
    </submittedName>
</protein>
<dbReference type="InterPro" id="IPR001173">
    <property type="entry name" value="Glyco_trans_2-like"/>
</dbReference>
<keyword evidence="1" id="KW-1133">Transmembrane helix</keyword>
<dbReference type="InterPro" id="IPR029044">
    <property type="entry name" value="Nucleotide-diphossugar_trans"/>
</dbReference>
<organism evidence="3 4">
    <name type="scientific">Salegentibacter flavus</name>
    <dbReference type="NCBI Taxonomy" id="287099"/>
    <lineage>
        <taxon>Bacteria</taxon>
        <taxon>Pseudomonadati</taxon>
        <taxon>Bacteroidota</taxon>
        <taxon>Flavobacteriia</taxon>
        <taxon>Flavobacteriales</taxon>
        <taxon>Flavobacteriaceae</taxon>
        <taxon>Salegentibacter</taxon>
    </lineage>
</organism>
<dbReference type="OrthoDB" id="597270at2"/>
<keyword evidence="1" id="KW-0472">Membrane</keyword>
<dbReference type="CDD" id="cd00761">
    <property type="entry name" value="Glyco_tranf_GTA_type"/>
    <property type="match status" value="1"/>
</dbReference>
<dbReference type="EMBL" id="FOVL01000002">
    <property type="protein sequence ID" value="SFN33129.1"/>
    <property type="molecule type" value="Genomic_DNA"/>
</dbReference>
<reference evidence="3 4" key="1">
    <citation type="submission" date="2016-10" db="EMBL/GenBank/DDBJ databases">
        <authorList>
            <person name="de Groot N.N."/>
        </authorList>
    </citation>
    <scope>NUCLEOTIDE SEQUENCE [LARGE SCALE GENOMIC DNA]</scope>
    <source>
        <strain evidence="3 4">DSM 17794</strain>
    </source>
</reference>
<sequence length="319" mass="37739">MMKGKLVSIIIPTYNRGHFLVETLNSIQDQTYQNWECIIIDDHSEDNTQDLLMDIEEQDPRFRFFRRPNNLVKGANSCRNYGFSLSKGYYINWFDSDDIMVPEHLELLVGRLEEENLDFVVGDSANFINLEKSFSGKPYQFNRCEDEIINATDFAQQRIGWITDDFLGRRNSLNNINFNTNIQTDGDEYNFFTRYLLEGYKGKFVNEILNYHRIHGDTLSNPKLYNSIQTYFKVSQIKYLTFLDIKNTAEKELKIWFLRGYMLNSFRVAGNRKIPYKFIDSIFHISKYYSFKNALAYFGSIVCAFICNRGYFLLKYTRN</sequence>
<feature type="domain" description="Glycosyltransferase 2-like" evidence="2">
    <location>
        <begin position="8"/>
        <end position="126"/>
    </location>
</feature>
<dbReference type="STRING" id="287099.SAMN05660413_00528"/>
<dbReference type="InterPro" id="IPR050834">
    <property type="entry name" value="Glycosyltransf_2"/>
</dbReference>
<dbReference type="Pfam" id="PF00535">
    <property type="entry name" value="Glycos_transf_2"/>
    <property type="match status" value="1"/>
</dbReference>
<evidence type="ECO:0000313" key="3">
    <source>
        <dbReference type="EMBL" id="SFN33129.1"/>
    </source>
</evidence>
<dbReference type="Gene3D" id="3.90.550.10">
    <property type="entry name" value="Spore Coat Polysaccharide Biosynthesis Protein SpsA, Chain A"/>
    <property type="match status" value="1"/>
</dbReference>
<gene>
    <name evidence="3" type="ORF">SAMN05660413_00528</name>
</gene>
<dbReference type="PANTHER" id="PTHR43685:SF2">
    <property type="entry name" value="GLYCOSYLTRANSFERASE 2-LIKE DOMAIN-CONTAINING PROTEIN"/>
    <property type="match status" value="1"/>
</dbReference>